<dbReference type="AlphaFoldDB" id="A0A8D2MA67"/>
<dbReference type="PROSITE" id="PS01186">
    <property type="entry name" value="EGF_2"/>
    <property type="match status" value="1"/>
</dbReference>
<protein>
    <recommendedName>
        <fullName evidence="16">Mucin 13, cell surface associated</fullName>
    </recommendedName>
</protein>
<proteinExistence type="predicted"/>
<evidence type="ECO:0000259" key="13">
    <source>
        <dbReference type="PROSITE" id="PS50026"/>
    </source>
</evidence>
<dbReference type="InterPro" id="IPR000082">
    <property type="entry name" value="SEA_dom"/>
</dbReference>
<dbReference type="Proteomes" id="UP000694413">
    <property type="component" value="Unassembled WGS sequence"/>
</dbReference>
<keyword evidence="3 9" id="KW-0245">EGF-like domain</keyword>
<name>A0A8D2MA67_ZONAL</name>
<evidence type="ECO:0000256" key="8">
    <source>
        <dbReference type="ARBA" id="ARBA00023180"/>
    </source>
</evidence>
<comment type="subcellular location">
    <subcellularLocation>
        <location evidence="1">Cell membrane</location>
    </subcellularLocation>
</comment>
<feature type="region of interest" description="Disordered" evidence="10">
    <location>
        <begin position="348"/>
        <end position="403"/>
    </location>
</feature>
<dbReference type="GO" id="GO:0005886">
    <property type="term" value="C:plasma membrane"/>
    <property type="evidence" value="ECO:0007669"/>
    <property type="project" value="UniProtKB-SubCell"/>
</dbReference>
<dbReference type="InterPro" id="IPR000742">
    <property type="entry name" value="EGF"/>
</dbReference>
<accession>A0A8D2MA67</accession>
<organism evidence="14 15">
    <name type="scientific">Zonotrichia albicollis</name>
    <name type="common">White-throated sparrow</name>
    <name type="synonym">Fringilla albicollis</name>
    <dbReference type="NCBI Taxonomy" id="44394"/>
    <lineage>
        <taxon>Eukaryota</taxon>
        <taxon>Metazoa</taxon>
        <taxon>Chordata</taxon>
        <taxon>Craniata</taxon>
        <taxon>Vertebrata</taxon>
        <taxon>Euteleostomi</taxon>
        <taxon>Archelosauria</taxon>
        <taxon>Archosauria</taxon>
        <taxon>Dinosauria</taxon>
        <taxon>Saurischia</taxon>
        <taxon>Theropoda</taxon>
        <taxon>Coelurosauria</taxon>
        <taxon>Aves</taxon>
        <taxon>Neognathae</taxon>
        <taxon>Neoaves</taxon>
        <taxon>Telluraves</taxon>
        <taxon>Australaves</taxon>
        <taxon>Passeriformes</taxon>
        <taxon>Passerellidae</taxon>
        <taxon>Zonotrichia</taxon>
    </lineage>
</organism>
<evidence type="ECO:0000256" key="3">
    <source>
        <dbReference type="ARBA" id="ARBA00022536"/>
    </source>
</evidence>
<feature type="compositionally biased region" description="Polar residues" evidence="10">
    <location>
        <begin position="370"/>
        <end position="385"/>
    </location>
</feature>
<reference evidence="14" key="1">
    <citation type="submission" date="2025-08" db="UniProtKB">
        <authorList>
            <consortium name="Ensembl"/>
        </authorList>
    </citation>
    <scope>IDENTIFICATION</scope>
</reference>
<keyword evidence="15" id="KW-1185">Reference proteome</keyword>
<evidence type="ECO:0008006" key="16">
    <source>
        <dbReference type="Google" id="ProtNLM"/>
    </source>
</evidence>
<evidence type="ECO:0000256" key="11">
    <source>
        <dbReference type="SAM" id="Phobius"/>
    </source>
</evidence>
<evidence type="ECO:0000256" key="2">
    <source>
        <dbReference type="ARBA" id="ARBA00022475"/>
    </source>
</evidence>
<feature type="compositionally biased region" description="Basic and acidic residues" evidence="10">
    <location>
        <begin position="389"/>
        <end position="399"/>
    </location>
</feature>
<keyword evidence="4" id="KW-0732">Signal</keyword>
<dbReference type="Ensembl" id="ENSZALT00000006720.1">
    <property type="protein sequence ID" value="ENSZALP00000004460.1"/>
    <property type="gene ID" value="ENSZALG00000004175.1"/>
</dbReference>
<feature type="domain" description="SEA" evidence="12">
    <location>
        <begin position="109"/>
        <end position="238"/>
    </location>
</feature>
<keyword evidence="8" id="KW-0325">Glycoprotein</keyword>
<evidence type="ECO:0000256" key="4">
    <source>
        <dbReference type="ARBA" id="ARBA00022729"/>
    </source>
</evidence>
<feature type="compositionally biased region" description="Polar residues" evidence="10">
    <location>
        <begin position="49"/>
        <end position="58"/>
    </location>
</feature>
<feature type="transmembrane region" description="Helical" evidence="11">
    <location>
        <begin position="312"/>
        <end position="337"/>
    </location>
</feature>
<feature type="domain" description="EGF-like" evidence="13">
    <location>
        <begin position="69"/>
        <end position="108"/>
    </location>
</feature>
<dbReference type="Gene3D" id="2.10.25.10">
    <property type="entry name" value="Laminin"/>
    <property type="match status" value="1"/>
</dbReference>
<reference evidence="14" key="2">
    <citation type="submission" date="2025-09" db="UniProtKB">
        <authorList>
            <consortium name="Ensembl"/>
        </authorList>
    </citation>
    <scope>IDENTIFICATION</scope>
</reference>
<evidence type="ECO:0000256" key="1">
    <source>
        <dbReference type="ARBA" id="ARBA00004236"/>
    </source>
</evidence>
<evidence type="ECO:0000313" key="15">
    <source>
        <dbReference type="Proteomes" id="UP000694413"/>
    </source>
</evidence>
<keyword evidence="11" id="KW-0812">Transmembrane</keyword>
<keyword evidence="2" id="KW-1003">Cell membrane</keyword>
<evidence type="ECO:0000259" key="12">
    <source>
        <dbReference type="PROSITE" id="PS50024"/>
    </source>
</evidence>
<keyword evidence="7" id="KW-1015">Disulfide bond</keyword>
<dbReference type="PROSITE" id="PS50026">
    <property type="entry name" value="EGF_3"/>
    <property type="match status" value="1"/>
</dbReference>
<evidence type="ECO:0000256" key="5">
    <source>
        <dbReference type="ARBA" id="ARBA00022737"/>
    </source>
</evidence>
<evidence type="ECO:0000256" key="7">
    <source>
        <dbReference type="ARBA" id="ARBA00023157"/>
    </source>
</evidence>
<sequence>MREKHNSPRPFEPSMLGSAAMSLVFHFSGNNTDNVTATEAPEVPPTEPSGNSTDNVTATEPPVVPPTESSDFCRGDPCGTSSATCVSLHSNYTCVCQYGYYYSNKECSKGDVYPVSILVNTPYSKNLEIVNSTEYQELSNNVSAFFKEAFKDLPGYVETVIKKIEPLNQSESRNSGPGLNVTVANLFTDKSDRNETTVSNAIAAAINNQSFVTSSQEAKHCAFYECDPKTTECEEKRFPECKCKFGLEKTKWSDYSCPVCSANCSAAINKYCVQEEDGPICKCMINFKSKDEECVACTVGFSGEECTDNSELILIIVGTVFGAIILCLVIAVSVISVRARHKQSPEKRSLIQSGYSDMYTDDRPSMFPRVQTTSGHANPGYQPNNPYEMRSRSRDHFPESDYDDMYEISREPTGFRKQGRY</sequence>
<dbReference type="PROSITE" id="PS50024">
    <property type="entry name" value="SEA"/>
    <property type="match status" value="1"/>
</dbReference>
<keyword evidence="6 11" id="KW-0472">Membrane</keyword>
<comment type="caution">
    <text evidence="9">Lacks conserved residue(s) required for the propagation of feature annotation.</text>
</comment>
<evidence type="ECO:0000256" key="6">
    <source>
        <dbReference type="ARBA" id="ARBA00023136"/>
    </source>
</evidence>
<evidence type="ECO:0000256" key="9">
    <source>
        <dbReference type="PROSITE-ProRule" id="PRU00076"/>
    </source>
</evidence>
<feature type="region of interest" description="Disordered" evidence="10">
    <location>
        <begin position="31"/>
        <end position="70"/>
    </location>
</feature>
<keyword evidence="5" id="KW-0677">Repeat</keyword>
<dbReference type="PANTHER" id="PTHR24037">
    <property type="entry name" value="HEART DEVELOPMENT PROTEIN WITH EGF-LIKE DOMAINS 1"/>
    <property type="match status" value="1"/>
</dbReference>
<evidence type="ECO:0000313" key="14">
    <source>
        <dbReference type="Ensembl" id="ENSZALP00000004460.1"/>
    </source>
</evidence>
<evidence type="ECO:0000256" key="10">
    <source>
        <dbReference type="SAM" id="MobiDB-lite"/>
    </source>
</evidence>
<keyword evidence="11" id="KW-1133">Transmembrane helix</keyword>
<dbReference type="PANTHER" id="PTHR24037:SF10">
    <property type="entry name" value="MUCIN-13"/>
    <property type="match status" value="1"/>
</dbReference>